<accession>A0A3L6F214</accession>
<dbReference type="AlphaFoldDB" id="A0A3L6F214"/>
<organism evidence="2 3">
    <name type="scientific">Zea mays</name>
    <name type="common">Maize</name>
    <dbReference type="NCBI Taxonomy" id="4577"/>
    <lineage>
        <taxon>Eukaryota</taxon>
        <taxon>Viridiplantae</taxon>
        <taxon>Streptophyta</taxon>
        <taxon>Embryophyta</taxon>
        <taxon>Tracheophyta</taxon>
        <taxon>Spermatophyta</taxon>
        <taxon>Magnoliopsida</taxon>
        <taxon>Liliopsida</taxon>
        <taxon>Poales</taxon>
        <taxon>Poaceae</taxon>
        <taxon>PACMAD clade</taxon>
        <taxon>Panicoideae</taxon>
        <taxon>Andropogonodae</taxon>
        <taxon>Andropogoneae</taxon>
        <taxon>Tripsacinae</taxon>
        <taxon>Zea</taxon>
    </lineage>
</organism>
<dbReference type="ExpressionAtlas" id="A0A3L6F214">
    <property type="expression patterns" value="baseline and differential"/>
</dbReference>
<evidence type="ECO:0000313" key="2">
    <source>
        <dbReference type="EMBL" id="PWZ26341.1"/>
    </source>
</evidence>
<name>A0A3L6F214_MAIZE</name>
<gene>
    <name evidence="2" type="ORF">Zm00014a_032229</name>
</gene>
<sequence length="131" mass="13792">MRKKGRAVPEWLNSPIWSATPPAPAQPDPYGADLAPPPPPKPPPPPATASPVPPPPSYEQAVGVGGGRREEEDDEGAGAVIRAHLLSDFKAALSKKVVNMGELRRLACLGVPDGGTGVRPVVWKVPTRILF</sequence>
<dbReference type="EMBL" id="NCVQ01000005">
    <property type="protein sequence ID" value="PWZ26341.1"/>
    <property type="molecule type" value="Genomic_DNA"/>
</dbReference>
<comment type="caution">
    <text evidence="2">The sequence shown here is derived from an EMBL/GenBank/DDBJ whole genome shotgun (WGS) entry which is preliminary data.</text>
</comment>
<evidence type="ECO:0000313" key="3">
    <source>
        <dbReference type="Proteomes" id="UP000251960"/>
    </source>
</evidence>
<protein>
    <submittedName>
        <fullName evidence="2">Uncharacterized protein</fullName>
    </submittedName>
</protein>
<feature type="compositionally biased region" description="Pro residues" evidence="1">
    <location>
        <begin position="35"/>
        <end position="57"/>
    </location>
</feature>
<feature type="region of interest" description="Disordered" evidence="1">
    <location>
        <begin position="1"/>
        <end position="76"/>
    </location>
</feature>
<reference evidence="2 3" key="1">
    <citation type="journal article" date="2018" name="Nat. Genet.">
        <title>Extensive intraspecific gene order and gene structural variations between Mo17 and other maize genomes.</title>
        <authorList>
            <person name="Sun S."/>
            <person name="Zhou Y."/>
            <person name="Chen J."/>
            <person name="Shi J."/>
            <person name="Zhao H."/>
            <person name="Zhao H."/>
            <person name="Song W."/>
            <person name="Zhang M."/>
            <person name="Cui Y."/>
            <person name="Dong X."/>
            <person name="Liu H."/>
            <person name="Ma X."/>
            <person name="Jiao Y."/>
            <person name="Wang B."/>
            <person name="Wei X."/>
            <person name="Stein J.C."/>
            <person name="Glaubitz J.C."/>
            <person name="Lu F."/>
            <person name="Yu G."/>
            <person name="Liang C."/>
            <person name="Fengler K."/>
            <person name="Li B."/>
            <person name="Rafalski A."/>
            <person name="Schnable P.S."/>
            <person name="Ware D.H."/>
            <person name="Buckler E.S."/>
            <person name="Lai J."/>
        </authorList>
    </citation>
    <scope>NUCLEOTIDE SEQUENCE [LARGE SCALE GENOMIC DNA]</scope>
    <source>
        <strain evidence="3">cv. Missouri 17</strain>
        <tissue evidence="2">Seedling</tissue>
    </source>
</reference>
<proteinExistence type="predicted"/>
<dbReference type="Proteomes" id="UP000251960">
    <property type="component" value="Chromosome 4"/>
</dbReference>
<evidence type="ECO:0000256" key="1">
    <source>
        <dbReference type="SAM" id="MobiDB-lite"/>
    </source>
</evidence>